<evidence type="ECO:0000256" key="8">
    <source>
        <dbReference type="ARBA" id="ARBA00022989"/>
    </source>
</evidence>
<proteinExistence type="predicted"/>
<evidence type="ECO:0000256" key="2">
    <source>
        <dbReference type="ARBA" id="ARBA00004370"/>
    </source>
</evidence>
<dbReference type="InterPro" id="IPR050428">
    <property type="entry name" value="TCS_sensor_his_kinase"/>
</dbReference>
<dbReference type="SUPFAM" id="SSF47384">
    <property type="entry name" value="Homodimeric domain of signal transducing histidine kinase"/>
    <property type="match status" value="1"/>
</dbReference>
<dbReference type="Pfam" id="PF02518">
    <property type="entry name" value="HATPase_c"/>
    <property type="match status" value="1"/>
</dbReference>
<dbReference type="Gene3D" id="1.10.287.130">
    <property type="match status" value="1"/>
</dbReference>
<dbReference type="InterPro" id="IPR036890">
    <property type="entry name" value="HATPase_C_sf"/>
</dbReference>
<evidence type="ECO:0000313" key="11">
    <source>
        <dbReference type="EMBL" id="TMQ57240.1"/>
    </source>
</evidence>
<evidence type="ECO:0000259" key="10">
    <source>
        <dbReference type="PROSITE" id="PS50109"/>
    </source>
</evidence>
<dbReference type="InterPro" id="IPR036097">
    <property type="entry name" value="HisK_dim/P_sf"/>
</dbReference>
<dbReference type="InterPro" id="IPR004358">
    <property type="entry name" value="Sig_transdc_His_kin-like_C"/>
</dbReference>
<dbReference type="PROSITE" id="PS50109">
    <property type="entry name" value="HIS_KIN"/>
    <property type="match status" value="1"/>
</dbReference>
<dbReference type="InterPro" id="IPR003661">
    <property type="entry name" value="HisK_dim/P_dom"/>
</dbReference>
<evidence type="ECO:0000313" key="12">
    <source>
        <dbReference type="Proteomes" id="UP000316852"/>
    </source>
</evidence>
<keyword evidence="7 11" id="KW-0418">Kinase</keyword>
<dbReference type="GO" id="GO:0005886">
    <property type="term" value="C:plasma membrane"/>
    <property type="evidence" value="ECO:0007669"/>
    <property type="project" value="TreeGrafter"/>
</dbReference>
<comment type="subcellular location">
    <subcellularLocation>
        <location evidence="2">Membrane</location>
    </subcellularLocation>
</comment>
<dbReference type="AlphaFoldDB" id="A0A538T0S2"/>
<keyword evidence="4" id="KW-0597">Phosphoprotein</keyword>
<dbReference type="GO" id="GO:0000155">
    <property type="term" value="F:phosphorelay sensor kinase activity"/>
    <property type="evidence" value="ECO:0007669"/>
    <property type="project" value="InterPro"/>
</dbReference>
<dbReference type="SMART" id="SM00388">
    <property type="entry name" value="HisKA"/>
    <property type="match status" value="1"/>
</dbReference>
<organism evidence="11 12">
    <name type="scientific">Eiseniibacteriota bacterium</name>
    <dbReference type="NCBI Taxonomy" id="2212470"/>
    <lineage>
        <taxon>Bacteria</taxon>
        <taxon>Candidatus Eiseniibacteriota</taxon>
    </lineage>
</organism>
<keyword evidence="8" id="KW-1133">Transmembrane helix</keyword>
<comment type="caution">
    <text evidence="11">The sequence shown here is derived from an EMBL/GenBank/DDBJ whole genome shotgun (WGS) entry which is preliminary data.</text>
</comment>
<dbReference type="CDD" id="cd00082">
    <property type="entry name" value="HisKA"/>
    <property type="match status" value="1"/>
</dbReference>
<dbReference type="SUPFAM" id="SSF55874">
    <property type="entry name" value="ATPase domain of HSP90 chaperone/DNA topoisomerase II/histidine kinase"/>
    <property type="match status" value="1"/>
</dbReference>
<protein>
    <recommendedName>
        <fullName evidence="3">histidine kinase</fullName>
        <ecNumber evidence="3">2.7.13.3</ecNumber>
    </recommendedName>
</protein>
<name>A0A538T0S2_UNCEI</name>
<dbReference type="EMBL" id="VBOW01000067">
    <property type="protein sequence ID" value="TMQ57240.1"/>
    <property type="molecule type" value="Genomic_DNA"/>
</dbReference>
<keyword evidence="6" id="KW-0812">Transmembrane</keyword>
<dbReference type="EC" id="2.7.13.3" evidence="3"/>
<evidence type="ECO:0000256" key="5">
    <source>
        <dbReference type="ARBA" id="ARBA00022679"/>
    </source>
</evidence>
<dbReference type="CDD" id="cd00075">
    <property type="entry name" value="HATPase"/>
    <property type="match status" value="1"/>
</dbReference>
<dbReference type="InterPro" id="IPR005467">
    <property type="entry name" value="His_kinase_dom"/>
</dbReference>
<evidence type="ECO:0000256" key="1">
    <source>
        <dbReference type="ARBA" id="ARBA00000085"/>
    </source>
</evidence>
<dbReference type="PANTHER" id="PTHR45436:SF5">
    <property type="entry name" value="SENSOR HISTIDINE KINASE TRCS"/>
    <property type="match status" value="1"/>
</dbReference>
<sequence>MTRRSIAGRVTLLLQAVAVVAVLAFAAASLWFTARALRVEEVRLLREMARRVAAGIDDELHEAGGLKRAAEDALAGEASGEVRIDVFDPNGRLMASTRHLGSPSLALPLPAPGSVDRLKGHVRAAVLTGTGARVVASISGRSHEATMRALTEAITATALPLLVLTVLVSRRMVRRALQPLTLMAERAREASVESGVRSLGGPIGIEEVDRLQESINRLLELLDDHLQAERRFTADASHELLTPLTVISGELELALASPSLPPNVASGIRRAADQMQALRDLVEALLLLRRVSVGAPAKRNGFEPVNLTDLATRALQNARDEHPDRTADISLDAPDEVMVSGHEALLASAVRNLVDNAVKFTVPGKHVGIALQNHDGSAVVIVDDAGDGIPAGDRERVFDPFYRGAEARTRDVGFGLGLPIIRQVARAHGGEVIVEDSPAGGARFTMTLPAWQPN</sequence>
<dbReference type="InterPro" id="IPR003594">
    <property type="entry name" value="HATPase_dom"/>
</dbReference>
<dbReference type="SMART" id="SM00387">
    <property type="entry name" value="HATPase_c"/>
    <property type="match status" value="1"/>
</dbReference>
<evidence type="ECO:0000256" key="6">
    <source>
        <dbReference type="ARBA" id="ARBA00022692"/>
    </source>
</evidence>
<dbReference type="Gene3D" id="3.30.565.10">
    <property type="entry name" value="Histidine kinase-like ATPase, C-terminal domain"/>
    <property type="match status" value="1"/>
</dbReference>
<evidence type="ECO:0000256" key="3">
    <source>
        <dbReference type="ARBA" id="ARBA00012438"/>
    </source>
</evidence>
<comment type="catalytic activity">
    <reaction evidence="1">
        <text>ATP + protein L-histidine = ADP + protein N-phospho-L-histidine.</text>
        <dbReference type="EC" id="2.7.13.3"/>
    </reaction>
</comment>
<keyword evidence="5" id="KW-0808">Transferase</keyword>
<dbReference type="PANTHER" id="PTHR45436">
    <property type="entry name" value="SENSOR HISTIDINE KINASE YKOH"/>
    <property type="match status" value="1"/>
</dbReference>
<keyword evidence="9" id="KW-0472">Membrane</keyword>
<feature type="domain" description="Histidine kinase" evidence="10">
    <location>
        <begin position="235"/>
        <end position="452"/>
    </location>
</feature>
<evidence type="ECO:0000256" key="7">
    <source>
        <dbReference type="ARBA" id="ARBA00022777"/>
    </source>
</evidence>
<dbReference type="PRINTS" id="PR00344">
    <property type="entry name" value="BCTRLSENSOR"/>
</dbReference>
<dbReference type="Pfam" id="PF00512">
    <property type="entry name" value="HisKA"/>
    <property type="match status" value="1"/>
</dbReference>
<reference evidence="11 12" key="1">
    <citation type="journal article" date="2019" name="Nat. Microbiol.">
        <title>Mediterranean grassland soil C-N compound turnover is dependent on rainfall and depth, and is mediated by genomically divergent microorganisms.</title>
        <authorList>
            <person name="Diamond S."/>
            <person name="Andeer P.F."/>
            <person name="Li Z."/>
            <person name="Crits-Christoph A."/>
            <person name="Burstein D."/>
            <person name="Anantharaman K."/>
            <person name="Lane K.R."/>
            <person name="Thomas B.C."/>
            <person name="Pan C."/>
            <person name="Northen T.R."/>
            <person name="Banfield J.F."/>
        </authorList>
    </citation>
    <scope>NUCLEOTIDE SEQUENCE [LARGE SCALE GENOMIC DNA]</scope>
    <source>
        <strain evidence="11">WS_6</strain>
    </source>
</reference>
<accession>A0A538T0S2</accession>
<dbReference type="Proteomes" id="UP000316852">
    <property type="component" value="Unassembled WGS sequence"/>
</dbReference>
<gene>
    <name evidence="11" type="ORF">E6K76_10870</name>
</gene>
<evidence type="ECO:0000256" key="9">
    <source>
        <dbReference type="ARBA" id="ARBA00023136"/>
    </source>
</evidence>
<evidence type="ECO:0000256" key="4">
    <source>
        <dbReference type="ARBA" id="ARBA00022553"/>
    </source>
</evidence>